<protein>
    <submittedName>
        <fullName evidence="1">Uncharacterized protein</fullName>
    </submittedName>
</protein>
<organism evidence="1 2">
    <name type="scientific">Mythimna loreyi</name>
    <dbReference type="NCBI Taxonomy" id="667449"/>
    <lineage>
        <taxon>Eukaryota</taxon>
        <taxon>Metazoa</taxon>
        <taxon>Ecdysozoa</taxon>
        <taxon>Arthropoda</taxon>
        <taxon>Hexapoda</taxon>
        <taxon>Insecta</taxon>
        <taxon>Pterygota</taxon>
        <taxon>Neoptera</taxon>
        <taxon>Endopterygota</taxon>
        <taxon>Lepidoptera</taxon>
        <taxon>Glossata</taxon>
        <taxon>Ditrysia</taxon>
        <taxon>Noctuoidea</taxon>
        <taxon>Noctuidae</taxon>
        <taxon>Noctuinae</taxon>
        <taxon>Hadenini</taxon>
        <taxon>Mythimna</taxon>
    </lineage>
</organism>
<comment type="caution">
    <text evidence="1">The sequence shown here is derived from an EMBL/GenBank/DDBJ whole genome shotgun (WGS) entry which is preliminary data.</text>
</comment>
<dbReference type="EMBL" id="CM056797">
    <property type="protein sequence ID" value="KAJ8712651.1"/>
    <property type="molecule type" value="Genomic_DNA"/>
</dbReference>
<gene>
    <name evidence="1" type="ORF">PYW08_007955</name>
</gene>
<keyword evidence="2" id="KW-1185">Reference proteome</keyword>
<accession>A0ACC2QA61</accession>
<sequence length="384" mass="43764">MSNKITSFATSKSSIDNRAKVCKVSSQTSAKNHFNAPKKVLTSKKPNSVCTESKSVASGVSAKKCPVKPKKTTKSDSTVLKKSQSNNNLDYCKKCGDGKANGETRGKNIDTLLSAVNVKCVRNDNNVKKVTKKTSKPVHQYYKNENFNKYEESLHDNNNDNATKKLSLDTITELPEMRTVSEDSIFRIDSESEDETDSHLNPNSDINIEKLKEFREKNYFECHSAKSRIKSRVNATSLQDHKCVYRFYLNERLFPVPLNTDYNNKVRCVECQLPMDIKQEKPGNKINGTIQAKVKINSGDSQDILLLLPVKESLIIEERKKENRQKDEYVYFGVVKLAADGNSIFNRNMPENSLALKYQKGYQEYQDDGRYNYKEIQDDDFIII</sequence>
<proteinExistence type="predicted"/>
<reference evidence="1" key="1">
    <citation type="submission" date="2023-03" db="EMBL/GenBank/DDBJ databases">
        <title>Chromosome-level genomes of two armyworms, Mythimna separata and Mythimna loreyi, provide insights into the biosynthesis and reception of sex pheromones.</title>
        <authorList>
            <person name="Zhao H."/>
        </authorList>
    </citation>
    <scope>NUCLEOTIDE SEQUENCE</scope>
    <source>
        <strain evidence="1">BeijingLab</strain>
    </source>
</reference>
<name>A0ACC2QA61_9NEOP</name>
<dbReference type="Proteomes" id="UP001231649">
    <property type="component" value="Chromosome 21"/>
</dbReference>
<evidence type="ECO:0000313" key="2">
    <source>
        <dbReference type="Proteomes" id="UP001231649"/>
    </source>
</evidence>
<evidence type="ECO:0000313" key="1">
    <source>
        <dbReference type="EMBL" id="KAJ8712651.1"/>
    </source>
</evidence>